<reference evidence="1" key="1">
    <citation type="submission" date="2020-03" db="EMBL/GenBank/DDBJ databases">
        <title>The deep terrestrial virosphere.</title>
        <authorList>
            <person name="Holmfeldt K."/>
            <person name="Nilsson E."/>
            <person name="Simone D."/>
            <person name="Lopez-Fernandez M."/>
            <person name="Wu X."/>
            <person name="de Brujin I."/>
            <person name="Lundin D."/>
            <person name="Andersson A."/>
            <person name="Bertilsson S."/>
            <person name="Dopson M."/>
        </authorList>
    </citation>
    <scope>NUCLEOTIDE SEQUENCE</scope>
    <source>
        <strain evidence="1">TM448A00204</strain>
        <strain evidence="2">TM448B00128</strain>
    </source>
</reference>
<dbReference type="EMBL" id="MT143988">
    <property type="protein sequence ID" value="QJA45304.1"/>
    <property type="molecule type" value="Genomic_DNA"/>
</dbReference>
<evidence type="ECO:0000313" key="2">
    <source>
        <dbReference type="EMBL" id="QJH93704.1"/>
    </source>
</evidence>
<dbReference type="AlphaFoldDB" id="A0A6H1ZCM8"/>
<protein>
    <submittedName>
        <fullName evidence="1">Uncharacterized protein</fullName>
    </submittedName>
</protein>
<dbReference type="EMBL" id="MT144590">
    <property type="protein sequence ID" value="QJH93704.1"/>
    <property type="molecule type" value="Genomic_DNA"/>
</dbReference>
<name>A0A6H1ZCM8_9ZZZZ</name>
<organism evidence="1">
    <name type="scientific">viral metagenome</name>
    <dbReference type="NCBI Taxonomy" id="1070528"/>
    <lineage>
        <taxon>unclassified sequences</taxon>
        <taxon>metagenomes</taxon>
        <taxon>organismal metagenomes</taxon>
    </lineage>
</organism>
<evidence type="ECO:0000313" key="1">
    <source>
        <dbReference type="EMBL" id="QJA45304.1"/>
    </source>
</evidence>
<proteinExistence type="predicted"/>
<sequence length="55" mass="6424">MVSQLDLIVSQIVELSLEEESNDPVRNIHSVCLNVDNKIEAIMCELREQERKEKR</sequence>
<accession>A0A6H1ZCM8</accession>
<gene>
    <name evidence="1" type="ORF">TM448A00204_0049</name>
    <name evidence="2" type="ORF">TM448B00128_0079</name>
</gene>